<proteinExistence type="predicted"/>
<dbReference type="Proteomes" id="UP001596442">
    <property type="component" value="Unassembled WGS sequence"/>
</dbReference>
<keyword evidence="5" id="KW-1185">Reference proteome</keyword>
<sequence>MREVTLQIYHKGEPECEVSSQFPEVTLRSVSSMTGRTKERKRIIEITGPATDIEGFLGAFREADSVIEAEPLSPIERDHVYVALVVDAALWDSISERLSDLGIHHRMGTTINSGIERWTLYLNDDEDLSGVMRSLERGGNEVTLVRNVALSDITRPPQLELTGFLEDLTSRQRETLATAIELGYYEHGGGVGIEEISDALALGSTTAWEHLSRAEAKVMAGIADQIHP</sequence>
<dbReference type="AlphaFoldDB" id="A0ABD5S7U6"/>
<dbReference type="PANTHER" id="PTHR34236">
    <property type="entry name" value="DIMETHYL SULFOXIDE REDUCTASE TRANSCRIPTIONAL ACTIVATOR"/>
    <property type="match status" value="1"/>
</dbReference>
<keyword evidence="2" id="KW-0804">Transcription</keyword>
<accession>A0ABD5S7U6</accession>
<keyword evidence="1" id="KW-0805">Transcription regulation</keyword>
<dbReference type="RefSeq" id="WP_379779272.1">
    <property type="nucleotide sequence ID" value="NZ_JBHSWW010000024.1"/>
</dbReference>
<reference evidence="4 5" key="1">
    <citation type="journal article" date="2019" name="Int. J. Syst. Evol. Microbiol.">
        <title>The Global Catalogue of Microorganisms (GCM) 10K type strain sequencing project: providing services to taxonomists for standard genome sequencing and annotation.</title>
        <authorList>
            <consortium name="The Broad Institute Genomics Platform"/>
            <consortium name="The Broad Institute Genome Sequencing Center for Infectious Disease"/>
            <person name="Wu L."/>
            <person name="Ma J."/>
        </authorList>
    </citation>
    <scope>NUCLEOTIDE SEQUENCE [LARGE SCALE GENOMIC DNA]</scope>
    <source>
        <strain evidence="4 5">CGMCC 1.3239</strain>
    </source>
</reference>
<evidence type="ECO:0000313" key="4">
    <source>
        <dbReference type="EMBL" id="MFC6752505.1"/>
    </source>
</evidence>
<gene>
    <name evidence="4" type="ORF">ACFQEU_03335</name>
</gene>
<dbReference type="InterPro" id="IPR007050">
    <property type="entry name" value="HTH_bacterioopsin"/>
</dbReference>
<feature type="domain" description="HTH bat-type" evidence="3">
    <location>
        <begin position="168"/>
        <end position="220"/>
    </location>
</feature>
<organism evidence="4 5">
    <name type="scientific">Halorubrum tibetense</name>
    <dbReference type="NCBI Taxonomy" id="175631"/>
    <lineage>
        <taxon>Archaea</taxon>
        <taxon>Methanobacteriati</taxon>
        <taxon>Methanobacteriota</taxon>
        <taxon>Stenosarchaea group</taxon>
        <taxon>Halobacteria</taxon>
        <taxon>Halobacteriales</taxon>
        <taxon>Haloferacaceae</taxon>
        <taxon>Halorubrum</taxon>
    </lineage>
</organism>
<comment type="caution">
    <text evidence="4">The sequence shown here is derived from an EMBL/GenBank/DDBJ whole genome shotgun (WGS) entry which is preliminary data.</text>
</comment>
<evidence type="ECO:0000256" key="2">
    <source>
        <dbReference type="ARBA" id="ARBA00023163"/>
    </source>
</evidence>
<name>A0ABD5S7U6_9EURY</name>
<protein>
    <submittedName>
        <fullName evidence="4">Helix-turn-helix domain-containing protein</fullName>
    </submittedName>
</protein>
<evidence type="ECO:0000256" key="1">
    <source>
        <dbReference type="ARBA" id="ARBA00023015"/>
    </source>
</evidence>
<evidence type="ECO:0000313" key="5">
    <source>
        <dbReference type="Proteomes" id="UP001596442"/>
    </source>
</evidence>
<dbReference type="PANTHER" id="PTHR34236:SF1">
    <property type="entry name" value="DIMETHYL SULFOXIDE REDUCTASE TRANSCRIPTIONAL ACTIVATOR"/>
    <property type="match status" value="1"/>
</dbReference>
<evidence type="ECO:0000259" key="3">
    <source>
        <dbReference type="Pfam" id="PF04967"/>
    </source>
</evidence>
<dbReference type="EMBL" id="JBHSWW010000024">
    <property type="protein sequence ID" value="MFC6752505.1"/>
    <property type="molecule type" value="Genomic_DNA"/>
</dbReference>
<dbReference type="Pfam" id="PF04967">
    <property type="entry name" value="HTH_10"/>
    <property type="match status" value="1"/>
</dbReference>